<gene>
    <name evidence="2" type="ordered locus">Psta_0942</name>
</gene>
<feature type="domain" description="NADP-dependent oxidoreductase" evidence="1">
    <location>
        <begin position="16"/>
        <end position="291"/>
    </location>
</feature>
<dbReference type="Proteomes" id="UP000001887">
    <property type="component" value="Chromosome"/>
</dbReference>
<dbReference type="Gene3D" id="3.20.20.100">
    <property type="entry name" value="NADP-dependent oxidoreductase domain"/>
    <property type="match status" value="1"/>
</dbReference>
<protein>
    <submittedName>
        <fullName evidence="2">Aldo/keto reductase</fullName>
    </submittedName>
</protein>
<dbReference type="HOGENOM" id="CLU_023205_2_3_0"/>
<evidence type="ECO:0000313" key="2">
    <source>
        <dbReference type="EMBL" id="ADB15627.1"/>
    </source>
</evidence>
<reference evidence="2 3" key="1">
    <citation type="journal article" date="2009" name="Stand. Genomic Sci.">
        <title>Complete genome sequence of Pirellula staleyi type strain (ATCC 27377).</title>
        <authorList>
            <person name="Clum A."/>
            <person name="Tindall B.J."/>
            <person name="Sikorski J."/>
            <person name="Ivanova N."/>
            <person name="Mavrommatis K."/>
            <person name="Lucas S."/>
            <person name="Glavina del Rio T."/>
            <person name="Nolan M."/>
            <person name="Chen F."/>
            <person name="Tice H."/>
            <person name="Pitluck S."/>
            <person name="Cheng J.F."/>
            <person name="Chertkov O."/>
            <person name="Brettin T."/>
            <person name="Han C."/>
            <person name="Detter J.C."/>
            <person name="Kuske C."/>
            <person name="Bruce D."/>
            <person name="Goodwin L."/>
            <person name="Ovchinikova G."/>
            <person name="Pati A."/>
            <person name="Mikhailova N."/>
            <person name="Chen A."/>
            <person name="Palaniappan K."/>
            <person name="Land M."/>
            <person name="Hauser L."/>
            <person name="Chang Y.J."/>
            <person name="Jeffries C.D."/>
            <person name="Chain P."/>
            <person name="Rohde M."/>
            <person name="Goker M."/>
            <person name="Bristow J."/>
            <person name="Eisen J.A."/>
            <person name="Markowitz V."/>
            <person name="Hugenholtz P."/>
            <person name="Kyrpides N.C."/>
            <person name="Klenk H.P."/>
            <person name="Lapidus A."/>
        </authorList>
    </citation>
    <scope>NUCLEOTIDE SEQUENCE [LARGE SCALE GENOMIC DNA]</scope>
    <source>
        <strain evidence="3">ATCC 27377 / DSM 6068 / ICPB 4128</strain>
    </source>
</reference>
<sequence precursor="true">MKFRPLGQTGLQLSWLSFGASSLGQEFRKVDVSDAMRSVRLALDLGMNFIDTSPYYGRGLSECLLGLLLKDIRRERYLLGTKLGRYDGSHFDFSAKRVAESVDVSLHRLGVDYLDIMLCHDIEFVDRQQIIDETLPALRKIKEQGKVRFIGISGYPMSNLHFVLDQAELDVVLSYNHYTLQNTMLADEIPYLKSKNVGIMNAAPFSARLLTNQPLPPWHKATPEVRAIAKAAADHCAARGSDIAKLAVQFSIANEDLATCIVGSANPANVEQWVKWSEEPIDQELLAEVLAILQPIHNWFYIEGKPENNDPLPS</sequence>
<dbReference type="KEGG" id="psl:Psta_0942"/>
<dbReference type="EMBL" id="CP001848">
    <property type="protein sequence ID" value="ADB15627.1"/>
    <property type="molecule type" value="Genomic_DNA"/>
</dbReference>
<dbReference type="eggNOG" id="COG0667">
    <property type="taxonomic scope" value="Bacteria"/>
</dbReference>
<dbReference type="InterPro" id="IPR044479">
    <property type="entry name" value="LGALDH-like"/>
</dbReference>
<keyword evidence="3" id="KW-1185">Reference proteome</keyword>
<name>D2R7D1_PIRSD</name>
<dbReference type="OrthoDB" id="9773828at2"/>
<proteinExistence type="predicted"/>
<dbReference type="CDD" id="cd19163">
    <property type="entry name" value="AKR_galDH"/>
    <property type="match status" value="1"/>
</dbReference>
<evidence type="ECO:0000259" key="1">
    <source>
        <dbReference type="Pfam" id="PF00248"/>
    </source>
</evidence>
<accession>D2R7D1</accession>
<evidence type="ECO:0000313" key="3">
    <source>
        <dbReference type="Proteomes" id="UP000001887"/>
    </source>
</evidence>
<dbReference type="GO" id="GO:0005829">
    <property type="term" value="C:cytosol"/>
    <property type="evidence" value="ECO:0007669"/>
    <property type="project" value="TreeGrafter"/>
</dbReference>
<dbReference type="SUPFAM" id="SSF51430">
    <property type="entry name" value="NAD(P)-linked oxidoreductase"/>
    <property type="match status" value="1"/>
</dbReference>
<dbReference type="GO" id="GO:0010349">
    <property type="term" value="F:L-galactose dehydrogenase activity"/>
    <property type="evidence" value="ECO:0007669"/>
    <property type="project" value="InterPro"/>
</dbReference>
<dbReference type="InterPro" id="IPR023210">
    <property type="entry name" value="NADP_OxRdtase_dom"/>
</dbReference>
<organism evidence="2 3">
    <name type="scientific">Pirellula staleyi (strain ATCC 27377 / DSM 6068 / ICPB 4128)</name>
    <name type="common">Pirella staleyi</name>
    <dbReference type="NCBI Taxonomy" id="530564"/>
    <lineage>
        <taxon>Bacteria</taxon>
        <taxon>Pseudomonadati</taxon>
        <taxon>Planctomycetota</taxon>
        <taxon>Planctomycetia</taxon>
        <taxon>Pirellulales</taxon>
        <taxon>Pirellulaceae</taxon>
        <taxon>Pirellula</taxon>
    </lineage>
</organism>
<dbReference type="AlphaFoldDB" id="D2R7D1"/>
<dbReference type="STRING" id="530564.Psta_0942"/>
<dbReference type="PANTHER" id="PTHR42686">
    <property type="entry name" value="GH17980P-RELATED"/>
    <property type="match status" value="1"/>
</dbReference>
<dbReference type="InterPro" id="IPR036812">
    <property type="entry name" value="NAD(P)_OxRdtase_dom_sf"/>
</dbReference>
<dbReference type="PANTHER" id="PTHR42686:SF1">
    <property type="entry name" value="GH17980P-RELATED"/>
    <property type="match status" value="1"/>
</dbReference>
<dbReference type="InterPro" id="IPR020471">
    <property type="entry name" value="AKR"/>
</dbReference>
<dbReference type="Pfam" id="PF00248">
    <property type="entry name" value="Aldo_ket_red"/>
    <property type="match status" value="1"/>
</dbReference>